<dbReference type="EMBL" id="CAJOBJ010158819">
    <property type="protein sequence ID" value="CAF4837592.1"/>
    <property type="molecule type" value="Genomic_DNA"/>
</dbReference>
<feature type="compositionally biased region" description="Basic and acidic residues" evidence="1">
    <location>
        <begin position="15"/>
        <end position="47"/>
    </location>
</feature>
<sequence>LHESRASTKPATDQPVERTKPDSQESRAPTKADSHESRAPTKADSYESRAPTKAASNPPGGGSKDYSGESVDDGICNDQIPYVDFDCMERYRVDVIVNLDVVRCVRGKGWFWIIVQTW</sequence>
<evidence type="ECO:0000313" key="2">
    <source>
        <dbReference type="EMBL" id="CAF4837592.1"/>
    </source>
</evidence>
<proteinExistence type="predicted"/>
<dbReference type="Proteomes" id="UP000681720">
    <property type="component" value="Unassembled WGS sequence"/>
</dbReference>
<evidence type="ECO:0000313" key="3">
    <source>
        <dbReference type="Proteomes" id="UP000681720"/>
    </source>
</evidence>
<dbReference type="AlphaFoldDB" id="A0A8S3BL65"/>
<name>A0A8S3BL65_9BILA</name>
<feature type="region of interest" description="Disordered" evidence="1">
    <location>
        <begin position="1"/>
        <end position="71"/>
    </location>
</feature>
<comment type="caution">
    <text evidence="2">The sequence shown here is derived from an EMBL/GenBank/DDBJ whole genome shotgun (WGS) entry which is preliminary data.</text>
</comment>
<reference evidence="2" key="1">
    <citation type="submission" date="2021-02" db="EMBL/GenBank/DDBJ databases">
        <authorList>
            <person name="Nowell W R."/>
        </authorList>
    </citation>
    <scope>NUCLEOTIDE SEQUENCE</scope>
</reference>
<feature type="non-terminal residue" evidence="2">
    <location>
        <position position="1"/>
    </location>
</feature>
<gene>
    <name evidence="2" type="ORF">GIL414_LOCUS48758</name>
</gene>
<organism evidence="2 3">
    <name type="scientific">Rotaria magnacalcarata</name>
    <dbReference type="NCBI Taxonomy" id="392030"/>
    <lineage>
        <taxon>Eukaryota</taxon>
        <taxon>Metazoa</taxon>
        <taxon>Spiralia</taxon>
        <taxon>Gnathifera</taxon>
        <taxon>Rotifera</taxon>
        <taxon>Eurotatoria</taxon>
        <taxon>Bdelloidea</taxon>
        <taxon>Philodinida</taxon>
        <taxon>Philodinidae</taxon>
        <taxon>Rotaria</taxon>
    </lineage>
</organism>
<evidence type="ECO:0000256" key="1">
    <source>
        <dbReference type="SAM" id="MobiDB-lite"/>
    </source>
</evidence>
<protein>
    <submittedName>
        <fullName evidence="2">Uncharacterized protein</fullName>
    </submittedName>
</protein>
<accession>A0A8S3BL65</accession>